<evidence type="ECO:0000313" key="2">
    <source>
        <dbReference type="Proteomes" id="UP000308600"/>
    </source>
</evidence>
<dbReference type="EMBL" id="ML208317">
    <property type="protein sequence ID" value="TFK70180.1"/>
    <property type="molecule type" value="Genomic_DNA"/>
</dbReference>
<accession>A0ACD3AWJ8</accession>
<proteinExistence type="predicted"/>
<protein>
    <submittedName>
        <fullName evidence="1">Uncharacterized protein</fullName>
    </submittedName>
</protein>
<reference evidence="1 2" key="1">
    <citation type="journal article" date="2019" name="Nat. Ecol. Evol.">
        <title>Megaphylogeny resolves global patterns of mushroom evolution.</title>
        <authorList>
            <person name="Varga T."/>
            <person name="Krizsan K."/>
            <person name="Foldi C."/>
            <person name="Dima B."/>
            <person name="Sanchez-Garcia M."/>
            <person name="Sanchez-Ramirez S."/>
            <person name="Szollosi G.J."/>
            <person name="Szarkandi J.G."/>
            <person name="Papp V."/>
            <person name="Albert L."/>
            <person name="Andreopoulos W."/>
            <person name="Angelini C."/>
            <person name="Antonin V."/>
            <person name="Barry K.W."/>
            <person name="Bougher N.L."/>
            <person name="Buchanan P."/>
            <person name="Buyck B."/>
            <person name="Bense V."/>
            <person name="Catcheside P."/>
            <person name="Chovatia M."/>
            <person name="Cooper J."/>
            <person name="Damon W."/>
            <person name="Desjardin D."/>
            <person name="Finy P."/>
            <person name="Geml J."/>
            <person name="Haridas S."/>
            <person name="Hughes K."/>
            <person name="Justo A."/>
            <person name="Karasinski D."/>
            <person name="Kautmanova I."/>
            <person name="Kiss B."/>
            <person name="Kocsube S."/>
            <person name="Kotiranta H."/>
            <person name="LaButti K.M."/>
            <person name="Lechner B.E."/>
            <person name="Liimatainen K."/>
            <person name="Lipzen A."/>
            <person name="Lukacs Z."/>
            <person name="Mihaltcheva S."/>
            <person name="Morgado L.N."/>
            <person name="Niskanen T."/>
            <person name="Noordeloos M.E."/>
            <person name="Ohm R.A."/>
            <person name="Ortiz-Santana B."/>
            <person name="Ovrebo C."/>
            <person name="Racz N."/>
            <person name="Riley R."/>
            <person name="Savchenko A."/>
            <person name="Shiryaev A."/>
            <person name="Soop K."/>
            <person name="Spirin V."/>
            <person name="Szebenyi C."/>
            <person name="Tomsovsky M."/>
            <person name="Tulloss R.E."/>
            <person name="Uehling J."/>
            <person name="Grigoriev I.V."/>
            <person name="Vagvolgyi C."/>
            <person name="Papp T."/>
            <person name="Martin F.M."/>
            <person name="Miettinen O."/>
            <person name="Hibbett D.S."/>
            <person name="Nagy L.G."/>
        </authorList>
    </citation>
    <scope>NUCLEOTIDE SEQUENCE [LARGE SCALE GENOMIC DNA]</scope>
    <source>
        <strain evidence="1 2">NL-1719</strain>
    </source>
</reference>
<evidence type="ECO:0000313" key="1">
    <source>
        <dbReference type="EMBL" id="TFK70180.1"/>
    </source>
</evidence>
<sequence length="775" mass="84688">MLHSASQPSPFVQHRSVVDNDAFDEQFPAEIVQMPVSGASVAVYRQVLSESQLAYSKIRLLYKNLLQRNMELADELEHATSLTISSRAAKEVNRNNEKINLLAKAFVLMRDLFPVPTNQFIMMTLPNPSLTADDLRDMVRTLDTQRETLPIVRSEASLYDLVIIDKELKLEALAELRSDCPAYGNKFRRACSNARSGLIANARQCASTILCLPEEVFSATFNDFDSTPALHALWYIDVGKKKFSRDHVPVLYPQGENGQRLYLGIYLFRVFELVLILKGCYFGPKSVKSGKRSTPPTLGDILHLTADRILETAHIVAAGATVLVWLVSPDRTFESGSTPGPSNVIWHELYDHYRTLITRELENPERPGMRNTIAWIAKELFNPTIRAPGTSALSVAQAVDECPFTLDFNEPGPDELANLPSQFEYSVQVDIASRPAPPLRPNAPSLPSRLTTINPAHPGLTYTSGSSGRSPTPNATSSFQTRSNMSPVAQPLNAGSFTRPQPTVSTVAQPPSSFRSGTSYSPAISAPPTSFDHNIQPPQAVSYAAPISAGTRHISSTSALSYASTASLKQKSSSTAAIKAFRMNSASARALVSPVTQAPSGEYEDYTKEIHQISSGSDLTDEEDFQDARQAPSQRQIQSSQAAPLDQIQPSQVFVTQRHHTASHPQTSAFSYIGRTSPIASTLHTPAPPINFARVDVEEGVEPANPALPQRPKPRKRGTPLTNVIPQDSYNAGASHNAHQSQTGEPLAYDANQAQVVQPRHQTRSRTANKPSAPA</sequence>
<keyword evidence="2" id="KW-1185">Reference proteome</keyword>
<dbReference type="Proteomes" id="UP000308600">
    <property type="component" value="Unassembled WGS sequence"/>
</dbReference>
<name>A0ACD3AWJ8_9AGAR</name>
<organism evidence="1 2">
    <name type="scientific">Pluteus cervinus</name>
    <dbReference type="NCBI Taxonomy" id="181527"/>
    <lineage>
        <taxon>Eukaryota</taxon>
        <taxon>Fungi</taxon>
        <taxon>Dikarya</taxon>
        <taxon>Basidiomycota</taxon>
        <taxon>Agaricomycotina</taxon>
        <taxon>Agaricomycetes</taxon>
        <taxon>Agaricomycetidae</taxon>
        <taxon>Agaricales</taxon>
        <taxon>Pluteineae</taxon>
        <taxon>Pluteaceae</taxon>
        <taxon>Pluteus</taxon>
    </lineage>
</organism>
<gene>
    <name evidence="1" type="ORF">BDN72DRAFT_896655</name>
</gene>